<sequence length="108" mass="13032">MKIEELRLQELKLNRELVKQKEEMKYLNNIISEYERTINNLEEEIVQQNKFHEERQMAWDQREVELERQLDIYDRQQNEILSTAQKFEEATGSVADPSLPLPQQLEQA</sequence>
<dbReference type="GO" id="GO:0034451">
    <property type="term" value="C:centriolar satellite"/>
    <property type="evidence" value="ECO:0007669"/>
    <property type="project" value="TreeGrafter"/>
</dbReference>
<evidence type="ECO:0000256" key="4">
    <source>
        <dbReference type="ARBA" id="ARBA00022794"/>
    </source>
</evidence>
<dbReference type="GO" id="GO:0097711">
    <property type="term" value="P:ciliary basal body-plasma membrane docking"/>
    <property type="evidence" value="ECO:0007669"/>
    <property type="project" value="TreeGrafter"/>
</dbReference>
<dbReference type="GeneTree" id="ENSGT00730000111039"/>
<evidence type="ECO:0000313" key="12">
    <source>
        <dbReference type="Proteomes" id="UP000694392"/>
    </source>
</evidence>
<dbReference type="GO" id="GO:0035869">
    <property type="term" value="C:ciliary transition zone"/>
    <property type="evidence" value="ECO:0007669"/>
    <property type="project" value="TreeGrafter"/>
</dbReference>
<dbReference type="AlphaFoldDB" id="A0A8D0GVR5"/>
<protein>
    <recommendedName>
        <fullName evidence="10">Centrosomal protein of 290kDa coiled-coil region domain-containing protein</fullName>
    </recommendedName>
</protein>
<dbReference type="Proteomes" id="UP000694392">
    <property type="component" value="Unplaced"/>
</dbReference>
<evidence type="ECO:0000256" key="7">
    <source>
        <dbReference type="ARBA" id="ARBA00023273"/>
    </source>
</evidence>
<evidence type="ECO:0000259" key="10">
    <source>
        <dbReference type="Pfam" id="PF16574"/>
    </source>
</evidence>
<evidence type="ECO:0000256" key="3">
    <source>
        <dbReference type="ARBA" id="ARBA00022490"/>
    </source>
</evidence>
<accession>A0A8D0GVR5</accession>
<evidence type="ECO:0000256" key="9">
    <source>
        <dbReference type="SAM" id="MobiDB-lite"/>
    </source>
</evidence>
<dbReference type="Pfam" id="PF16574">
    <property type="entry name" value="CEP209_CC5"/>
    <property type="match status" value="1"/>
</dbReference>
<dbReference type="PANTHER" id="PTHR18879:SF20">
    <property type="entry name" value="CENTROSOMAL PROTEIN OF 290 KDA"/>
    <property type="match status" value="1"/>
</dbReference>
<feature type="domain" description="Centrosomal protein of 290kDa coiled-coil region" evidence="10">
    <location>
        <begin position="1"/>
        <end position="68"/>
    </location>
</feature>
<evidence type="ECO:0000313" key="11">
    <source>
        <dbReference type="Ensembl" id="ENSSPUP00000011549.1"/>
    </source>
</evidence>
<dbReference type="Ensembl" id="ENSSPUT00000012324.1">
    <property type="protein sequence ID" value="ENSSPUP00000011549.1"/>
    <property type="gene ID" value="ENSSPUG00000008878.1"/>
</dbReference>
<evidence type="ECO:0000256" key="6">
    <source>
        <dbReference type="ARBA" id="ARBA00023212"/>
    </source>
</evidence>
<keyword evidence="12" id="KW-1185">Reference proteome</keyword>
<dbReference type="InterPro" id="IPR026201">
    <property type="entry name" value="Cep290"/>
</dbReference>
<keyword evidence="7" id="KW-0966">Cell projection</keyword>
<evidence type="ECO:0000256" key="2">
    <source>
        <dbReference type="ARBA" id="ARBA00004300"/>
    </source>
</evidence>
<keyword evidence="3" id="KW-0963">Cytoplasm</keyword>
<feature type="coiled-coil region" evidence="8">
    <location>
        <begin position="1"/>
        <end position="51"/>
    </location>
</feature>
<dbReference type="InterPro" id="IPR032321">
    <property type="entry name" value="Cep209_CC5"/>
</dbReference>
<organism evidence="11 12">
    <name type="scientific">Sphenodon punctatus</name>
    <name type="common">Tuatara</name>
    <name type="synonym">Hatteria punctata</name>
    <dbReference type="NCBI Taxonomy" id="8508"/>
    <lineage>
        <taxon>Eukaryota</taxon>
        <taxon>Metazoa</taxon>
        <taxon>Chordata</taxon>
        <taxon>Craniata</taxon>
        <taxon>Vertebrata</taxon>
        <taxon>Euteleostomi</taxon>
        <taxon>Lepidosauria</taxon>
        <taxon>Sphenodontia</taxon>
        <taxon>Sphenodontidae</taxon>
        <taxon>Sphenodon</taxon>
    </lineage>
</organism>
<name>A0A8D0GVR5_SPHPU</name>
<keyword evidence="4" id="KW-0970">Cilium biogenesis/degradation</keyword>
<reference evidence="11" key="2">
    <citation type="submission" date="2025-09" db="UniProtKB">
        <authorList>
            <consortium name="Ensembl"/>
        </authorList>
    </citation>
    <scope>IDENTIFICATION</scope>
</reference>
<dbReference type="GO" id="GO:1905515">
    <property type="term" value="P:non-motile cilium assembly"/>
    <property type="evidence" value="ECO:0007669"/>
    <property type="project" value="TreeGrafter"/>
</dbReference>
<dbReference type="GO" id="GO:1905349">
    <property type="term" value="P:ciliary transition zone assembly"/>
    <property type="evidence" value="ECO:0007669"/>
    <property type="project" value="TreeGrafter"/>
</dbReference>
<keyword evidence="5 8" id="KW-0175">Coiled coil</keyword>
<dbReference type="OMA" id="CKGRANR"/>
<dbReference type="GO" id="GO:0001822">
    <property type="term" value="P:kidney development"/>
    <property type="evidence" value="ECO:0007669"/>
    <property type="project" value="TreeGrafter"/>
</dbReference>
<evidence type="ECO:0000256" key="8">
    <source>
        <dbReference type="SAM" id="Coils"/>
    </source>
</evidence>
<feature type="region of interest" description="Disordered" evidence="9">
    <location>
        <begin position="88"/>
        <end position="108"/>
    </location>
</feature>
<evidence type="ECO:0000256" key="1">
    <source>
        <dbReference type="ARBA" id="ARBA00004120"/>
    </source>
</evidence>
<comment type="subcellular location">
    <subcellularLocation>
        <location evidence="1">Cytoplasm</location>
        <location evidence="1">Cytoskeleton</location>
        <location evidence="1">Cilium basal body</location>
    </subcellularLocation>
    <subcellularLocation>
        <location evidence="2">Cytoplasm</location>
        <location evidence="2">Cytoskeleton</location>
        <location evidence="2">Microtubule organizing center</location>
        <location evidence="2">Centrosome</location>
    </subcellularLocation>
</comment>
<reference evidence="11" key="1">
    <citation type="submission" date="2025-08" db="UniProtKB">
        <authorList>
            <consortium name="Ensembl"/>
        </authorList>
    </citation>
    <scope>IDENTIFICATION</scope>
</reference>
<dbReference type="GO" id="GO:0043010">
    <property type="term" value="P:camera-type eye development"/>
    <property type="evidence" value="ECO:0007669"/>
    <property type="project" value="TreeGrafter"/>
</dbReference>
<evidence type="ECO:0000256" key="5">
    <source>
        <dbReference type="ARBA" id="ARBA00023054"/>
    </source>
</evidence>
<keyword evidence="6" id="KW-0206">Cytoskeleton</keyword>
<dbReference type="PANTHER" id="PTHR18879">
    <property type="entry name" value="CENTROSOMAL PROTEIN OF 290 KDA"/>
    <property type="match status" value="1"/>
</dbReference>
<proteinExistence type="predicted"/>